<dbReference type="InterPro" id="IPR013785">
    <property type="entry name" value="Aldolase_TIM"/>
</dbReference>
<dbReference type="Pfam" id="PF00724">
    <property type="entry name" value="Oxidored_FMN"/>
    <property type="match status" value="1"/>
</dbReference>
<dbReference type="GO" id="GO:0016491">
    <property type="term" value="F:oxidoreductase activity"/>
    <property type="evidence" value="ECO:0007669"/>
    <property type="project" value="UniProtKB-KW"/>
</dbReference>
<evidence type="ECO:0000256" key="1">
    <source>
        <dbReference type="ARBA" id="ARBA00022630"/>
    </source>
</evidence>
<reference evidence="5" key="1">
    <citation type="submission" date="2017-02" db="EMBL/GenBank/DDBJ databases">
        <title>Comparative genomics and description of representatives of a novel lineage of planctomycetes thriving in anoxic sediments.</title>
        <authorList>
            <person name="Spring S."/>
            <person name="Bunk B."/>
            <person name="Sproer C."/>
            <person name="Klenk H.-P."/>
        </authorList>
    </citation>
    <scope>NUCLEOTIDE SEQUENCE [LARGE SCALE GENOMIC DNA]</scope>
    <source>
        <strain evidence="5">L21-RPul-D3</strain>
    </source>
</reference>
<dbReference type="RefSeq" id="WP_077538550.1">
    <property type="nucleotide sequence ID" value="NZ_CP019633.1"/>
</dbReference>
<dbReference type="PANTHER" id="PTHR43656">
    <property type="entry name" value="BINDING OXIDOREDUCTASE, PUTATIVE (AFU_ORTHOLOGUE AFUA_2G08260)-RELATED"/>
    <property type="match status" value="1"/>
</dbReference>
<dbReference type="KEGG" id="pbu:L21SP3_00133"/>
<keyword evidence="1" id="KW-0285">Flavoprotein</keyword>
<name>A0A1Q2HLL1_9BACT</name>
<feature type="domain" description="NADH:flavin oxidoreductase/NADH oxidase N-terminal" evidence="3">
    <location>
        <begin position="8"/>
        <end position="334"/>
    </location>
</feature>
<dbReference type="OrthoDB" id="9772736at2"/>
<dbReference type="STRING" id="1940790.L21SP3_00133"/>
<dbReference type="AlphaFoldDB" id="A0A1Q2HLL1"/>
<dbReference type="EMBL" id="CP019633">
    <property type="protein sequence ID" value="AQQ08357.1"/>
    <property type="molecule type" value="Genomic_DNA"/>
</dbReference>
<dbReference type="PANTHER" id="PTHR43656:SF2">
    <property type="entry name" value="BINDING OXIDOREDUCTASE, PUTATIVE (AFU_ORTHOLOGUE AFUA_2G08260)-RELATED"/>
    <property type="match status" value="1"/>
</dbReference>
<dbReference type="InterPro" id="IPR051799">
    <property type="entry name" value="NADH_flavin_oxidoreductase"/>
</dbReference>
<sequence length="364" mass="40794">MKRLLETTTLGGVEVSNRFVRSATWENMADEQGYPTEKLENLYTDFARGGIGMVITGFARVMEDDLAAPRMIGMYDDCFIDSCQKLTENVRAQGAKIAVQLAAGSSQSKFRARKRRIIGPSPVQDKMYRVTPEEMTAEDIKKVEKAFAQACLRAKKSGFDAVQLHCAHGYLFSKFLSPYYNRRSDSYGGAVKNRARIIYETYEQARELCGDFPIFIKINGEDFNGKDSGLSFEESLSVSSRLSEKGLDAIEVSGAMAGSPEMLRPIRPIKGKEDESYFFNEAAKTAGAVDSDVISVGGHRDFEWMQKALNETEVGFFAMSRPFTCEHDLVERWAKYPNYRPMCISCNKCWSAHGTRCILTESGK</sequence>
<evidence type="ECO:0000313" key="4">
    <source>
        <dbReference type="EMBL" id="AQQ08357.1"/>
    </source>
</evidence>
<keyword evidence="5" id="KW-1185">Reference proteome</keyword>
<accession>A0A1Q2HLL1</accession>
<evidence type="ECO:0000256" key="2">
    <source>
        <dbReference type="ARBA" id="ARBA00023002"/>
    </source>
</evidence>
<protein>
    <submittedName>
        <fullName evidence="4">NADH oxidase</fullName>
        <ecNumber evidence="4">1.-.-.-</ecNumber>
    </submittedName>
</protein>
<dbReference type="CDD" id="cd02803">
    <property type="entry name" value="OYE_like_FMN_family"/>
    <property type="match status" value="1"/>
</dbReference>
<dbReference type="Proteomes" id="UP000188273">
    <property type="component" value="Chromosome"/>
</dbReference>
<proteinExistence type="predicted"/>
<evidence type="ECO:0000313" key="5">
    <source>
        <dbReference type="Proteomes" id="UP000188273"/>
    </source>
</evidence>
<dbReference type="EC" id="1.-.-.-" evidence="4"/>
<gene>
    <name evidence="4" type="ORF">L21SP3_00133</name>
</gene>
<dbReference type="InterPro" id="IPR001155">
    <property type="entry name" value="OxRdtase_FMN_N"/>
</dbReference>
<dbReference type="SUPFAM" id="SSF51395">
    <property type="entry name" value="FMN-linked oxidoreductases"/>
    <property type="match status" value="1"/>
</dbReference>
<evidence type="ECO:0000259" key="3">
    <source>
        <dbReference type="Pfam" id="PF00724"/>
    </source>
</evidence>
<organism evidence="4 5">
    <name type="scientific">Sedimentisphaera cyanobacteriorum</name>
    <dbReference type="NCBI Taxonomy" id="1940790"/>
    <lineage>
        <taxon>Bacteria</taxon>
        <taxon>Pseudomonadati</taxon>
        <taxon>Planctomycetota</taxon>
        <taxon>Phycisphaerae</taxon>
        <taxon>Sedimentisphaerales</taxon>
        <taxon>Sedimentisphaeraceae</taxon>
        <taxon>Sedimentisphaera</taxon>
    </lineage>
</organism>
<dbReference type="Gene3D" id="3.20.20.70">
    <property type="entry name" value="Aldolase class I"/>
    <property type="match status" value="1"/>
</dbReference>
<dbReference type="GO" id="GO:0010181">
    <property type="term" value="F:FMN binding"/>
    <property type="evidence" value="ECO:0007669"/>
    <property type="project" value="InterPro"/>
</dbReference>
<keyword evidence="2 4" id="KW-0560">Oxidoreductase</keyword>